<keyword evidence="2" id="KW-0201">Cytochrome c-type biogenesis</keyword>
<feature type="domain" description="Cytochrome c-type biogenesis protein CcmF C-terminal" evidence="6">
    <location>
        <begin position="369"/>
        <end position="696"/>
    </location>
</feature>
<evidence type="ECO:0000313" key="8">
    <source>
        <dbReference type="Proteomes" id="UP001430755"/>
    </source>
</evidence>
<dbReference type="PRINTS" id="PR01410">
    <property type="entry name" value="CCBIOGENESIS"/>
</dbReference>
<dbReference type="RefSeq" id="WP_242163828.1">
    <property type="nucleotide sequence ID" value="NZ_JAJMLW010000001.1"/>
</dbReference>
<feature type="transmembrane region" description="Helical" evidence="4">
    <location>
        <begin position="230"/>
        <end position="251"/>
    </location>
</feature>
<organism evidence="7 8">
    <name type="scientific">Adlercreutzia faecimuris</name>
    <dbReference type="NCBI Taxonomy" id="2897341"/>
    <lineage>
        <taxon>Bacteria</taxon>
        <taxon>Bacillati</taxon>
        <taxon>Actinomycetota</taxon>
        <taxon>Coriobacteriia</taxon>
        <taxon>Eggerthellales</taxon>
        <taxon>Eggerthellaceae</taxon>
        <taxon>Adlercreutzia</taxon>
    </lineage>
</organism>
<comment type="similarity">
    <text evidence="1">Belongs to the CcmF/CycK/Ccl1/NrfE/CcsA family.</text>
</comment>
<gene>
    <name evidence="7" type="primary">ccsA</name>
    <name evidence="7" type="ORF">LPT13_04190</name>
</gene>
<evidence type="ECO:0000256" key="4">
    <source>
        <dbReference type="SAM" id="Phobius"/>
    </source>
</evidence>
<evidence type="ECO:0000259" key="5">
    <source>
        <dbReference type="Pfam" id="PF01578"/>
    </source>
</evidence>
<feature type="domain" description="Cytochrome c assembly protein" evidence="5">
    <location>
        <begin position="103"/>
        <end position="317"/>
    </location>
</feature>
<reference evidence="7" key="1">
    <citation type="submission" date="2021-11" db="EMBL/GenBank/DDBJ databases">
        <title>A Novel Adlercreutzia Species, isolated from a Allomyrina dichotoma larva feces.</title>
        <authorList>
            <person name="Suh M.K."/>
        </authorList>
    </citation>
    <scope>NUCLEOTIDE SEQUENCE</scope>
    <source>
        <strain evidence="7">JBNU-10</strain>
    </source>
</reference>
<feature type="region of interest" description="Disordered" evidence="3">
    <location>
        <begin position="731"/>
        <end position="758"/>
    </location>
</feature>
<accession>A0ABS9WFA9</accession>
<keyword evidence="4" id="KW-0812">Transmembrane</keyword>
<feature type="transmembrane region" description="Helical" evidence="4">
    <location>
        <begin position="452"/>
        <end position="471"/>
    </location>
</feature>
<evidence type="ECO:0000256" key="1">
    <source>
        <dbReference type="ARBA" id="ARBA00009186"/>
    </source>
</evidence>
<dbReference type="Proteomes" id="UP001430755">
    <property type="component" value="Unassembled WGS sequence"/>
</dbReference>
<evidence type="ECO:0000313" key="7">
    <source>
        <dbReference type="EMBL" id="MCI2241553.1"/>
    </source>
</evidence>
<comment type="caution">
    <text evidence="7">The sequence shown here is derived from an EMBL/GenBank/DDBJ whole genome shotgun (WGS) entry which is preliminary data.</text>
</comment>
<keyword evidence="4" id="KW-1133">Transmembrane helix</keyword>
<name>A0ABS9WFA9_9ACTN</name>
<feature type="transmembrane region" description="Helical" evidence="4">
    <location>
        <begin position="419"/>
        <end position="440"/>
    </location>
</feature>
<dbReference type="EMBL" id="JAJMLW010000001">
    <property type="protein sequence ID" value="MCI2241553.1"/>
    <property type="molecule type" value="Genomic_DNA"/>
</dbReference>
<feature type="transmembrane region" description="Helical" evidence="4">
    <location>
        <begin position="48"/>
        <end position="71"/>
    </location>
</feature>
<dbReference type="InterPro" id="IPR032523">
    <property type="entry name" value="CcmF_C"/>
</dbReference>
<dbReference type="PANTHER" id="PTHR43653">
    <property type="entry name" value="CYTOCHROME C ASSEMBLY PROTEIN-RELATED"/>
    <property type="match status" value="1"/>
</dbReference>
<dbReference type="PANTHER" id="PTHR43653:SF1">
    <property type="entry name" value="CYTOCHROME C-TYPE BIOGENESIS PROTEIN CCMF"/>
    <property type="match status" value="1"/>
</dbReference>
<dbReference type="Pfam" id="PF01578">
    <property type="entry name" value="Cytochrom_C_asm"/>
    <property type="match status" value="1"/>
</dbReference>
<feature type="transmembrane region" description="Helical" evidence="4">
    <location>
        <begin position="199"/>
        <end position="218"/>
    </location>
</feature>
<feature type="transmembrane region" description="Helical" evidence="4">
    <location>
        <begin position="296"/>
        <end position="314"/>
    </location>
</feature>
<keyword evidence="4" id="KW-0472">Membrane</keyword>
<feature type="transmembrane region" description="Helical" evidence="4">
    <location>
        <begin position="334"/>
        <end position="353"/>
    </location>
</feature>
<evidence type="ECO:0000256" key="2">
    <source>
        <dbReference type="ARBA" id="ARBA00022748"/>
    </source>
</evidence>
<feature type="transmembrane region" description="Helical" evidence="4">
    <location>
        <begin position="383"/>
        <end position="407"/>
    </location>
</feature>
<feature type="transmembrane region" description="Helical" evidence="4">
    <location>
        <begin position="674"/>
        <end position="695"/>
    </location>
</feature>
<keyword evidence="8" id="KW-1185">Reference proteome</keyword>
<feature type="transmembrane region" description="Helical" evidence="4">
    <location>
        <begin position="271"/>
        <end position="287"/>
    </location>
</feature>
<feature type="transmembrane region" description="Helical" evidence="4">
    <location>
        <begin position="540"/>
        <end position="564"/>
    </location>
</feature>
<feature type="transmembrane region" description="Helical" evidence="4">
    <location>
        <begin position="499"/>
        <end position="528"/>
    </location>
</feature>
<dbReference type="InterPro" id="IPR002541">
    <property type="entry name" value="Cyt_c_assembly"/>
</dbReference>
<proteinExistence type="inferred from homology"/>
<dbReference type="Pfam" id="PF16327">
    <property type="entry name" value="CcmF_C"/>
    <property type="match status" value="1"/>
</dbReference>
<evidence type="ECO:0000259" key="6">
    <source>
        <dbReference type="Pfam" id="PF16327"/>
    </source>
</evidence>
<feature type="transmembrane region" description="Helical" evidence="4">
    <location>
        <begin position="134"/>
        <end position="153"/>
    </location>
</feature>
<evidence type="ECO:0000256" key="3">
    <source>
        <dbReference type="SAM" id="MobiDB-lite"/>
    </source>
</evidence>
<feature type="transmembrane region" description="Helical" evidence="4">
    <location>
        <begin position="106"/>
        <end position="122"/>
    </location>
</feature>
<protein>
    <submittedName>
        <fullName evidence="7">Cytochrome c biogenesis protein CcsA</fullName>
    </submittedName>
</protein>
<dbReference type="InterPro" id="IPR003567">
    <property type="entry name" value="Cyt_c_biogenesis"/>
</dbReference>
<sequence length="758" mass="79801">MAFPLMGLLGLLIAFASCLLSLGCLGAGRLLGRRSPERGETLAWGGRVAVVVGAIGLTFCCAILVWCFFAGDVSIEYVVRNRSDATGELGWLFHLAGLWAGRQGSLLFWAWLIAVFNLVVVLRTRRDARPLDDVALLVAQVVLTAFVGVLLFSEGNMPFTALDPRYVGADGQLTGAAALWGMNALLEHWAMAIHPPTLFVGYAGLTVPFAYAIAALVVNDDSPRWVVRCTPYAVFSWLLLGIGIGLGAVWAYVVLGWGGYWGWDPVENASLLPWLVGVALIHSFTVYRQRGAFKRWSVMCACLTFAFVILGTFITRSGLVQSVHAFEGDPVSLVLFLALIVASLLAGAVGLIARRGSFGAAVAGGDDIESMASKEAAYYVNNLVMVVFAVLLAYLTVSSALPAFLPFGGQAISAGTYNAVARPLGIAYCALIAVCPLLGWHRTDRAAFWRRARVPGICAIVLFAVLMAYFATYLLPSYDAIVAAGGSGAEGLLEQGPGWYYNGLAVVGFAVASLLLFNAGFMAVKVIARAKGAWRTRFPALGGAVCHLGMAVVLVGLIGSSMYVTEKVTYLPLDADTGTAAEPLVIQDFELVYVGGSLEELENGSDILNEATFDVYRDGAYVGSVSPAVQMVKATMQTKQIASVISFPLEDLFVVYRGASSDGALSMDVRVNPLISLVWVGFGLIVAGGLVALLARRSARREADGGDGEARTTGCVAPIVDACVPGAAAPVDAPTVPAPDAPAASDAPDEPAGDGGAR</sequence>